<reference evidence="1" key="1">
    <citation type="submission" date="2022-02" db="EMBL/GenBank/DDBJ databases">
        <title>Plant Genome Project.</title>
        <authorList>
            <person name="Zhang R.-G."/>
        </authorList>
    </citation>
    <scope>NUCLEOTIDE SEQUENCE</scope>
    <source>
        <strain evidence="1">AT1</strain>
    </source>
</reference>
<dbReference type="EMBL" id="CM046392">
    <property type="protein sequence ID" value="KAI8554653.1"/>
    <property type="molecule type" value="Genomic_DNA"/>
</dbReference>
<keyword evidence="2" id="KW-1185">Reference proteome</keyword>
<organism evidence="1 2">
    <name type="scientific">Rhododendron molle</name>
    <name type="common">Chinese azalea</name>
    <name type="synonym">Azalea mollis</name>
    <dbReference type="NCBI Taxonomy" id="49168"/>
    <lineage>
        <taxon>Eukaryota</taxon>
        <taxon>Viridiplantae</taxon>
        <taxon>Streptophyta</taxon>
        <taxon>Embryophyta</taxon>
        <taxon>Tracheophyta</taxon>
        <taxon>Spermatophyta</taxon>
        <taxon>Magnoliopsida</taxon>
        <taxon>eudicotyledons</taxon>
        <taxon>Gunneridae</taxon>
        <taxon>Pentapetalae</taxon>
        <taxon>asterids</taxon>
        <taxon>Ericales</taxon>
        <taxon>Ericaceae</taxon>
        <taxon>Ericoideae</taxon>
        <taxon>Rhodoreae</taxon>
        <taxon>Rhododendron</taxon>
    </lineage>
</organism>
<dbReference type="Proteomes" id="UP001062846">
    <property type="component" value="Chromosome 5"/>
</dbReference>
<evidence type="ECO:0000313" key="1">
    <source>
        <dbReference type="EMBL" id="KAI8554653.1"/>
    </source>
</evidence>
<name>A0ACC0NPX5_RHOML</name>
<accession>A0ACC0NPX5</accession>
<evidence type="ECO:0000313" key="2">
    <source>
        <dbReference type="Proteomes" id="UP001062846"/>
    </source>
</evidence>
<proteinExistence type="predicted"/>
<protein>
    <submittedName>
        <fullName evidence="1">Uncharacterized protein</fullName>
    </submittedName>
</protein>
<sequence length="101" mass="11897">MLKHSPSRNHRSKGFKVKRFLRVSVLLAICFWLVYQVKHSHDKKKILDESNAKNSTTSHDNDEFMNFGRKGLHPRFEKTTKENEKLDEEEAEEEETGHSDL</sequence>
<gene>
    <name evidence="1" type="ORF">RHMOL_Rhmol05G0114500</name>
</gene>
<comment type="caution">
    <text evidence="1">The sequence shown here is derived from an EMBL/GenBank/DDBJ whole genome shotgun (WGS) entry which is preliminary data.</text>
</comment>